<name>A0A6N9HJ54_9BURK</name>
<evidence type="ECO:0000256" key="1">
    <source>
        <dbReference type="SAM" id="SignalP"/>
    </source>
</evidence>
<keyword evidence="1" id="KW-0732">Signal</keyword>
<keyword evidence="3" id="KW-1185">Reference proteome</keyword>
<gene>
    <name evidence="2" type="ORF">GTP41_13160</name>
</gene>
<dbReference type="RefSeq" id="WP_161026029.1">
    <property type="nucleotide sequence ID" value="NZ_WWCJ01000008.1"/>
</dbReference>
<organism evidence="2 3">
    <name type="scientific">Pseudoduganella guangdongensis</name>
    <dbReference type="NCBI Taxonomy" id="2692179"/>
    <lineage>
        <taxon>Bacteria</taxon>
        <taxon>Pseudomonadati</taxon>
        <taxon>Pseudomonadota</taxon>
        <taxon>Betaproteobacteria</taxon>
        <taxon>Burkholderiales</taxon>
        <taxon>Oxalobacteraceae</taxon>
        <taxon>Telluria group</taxon>
        <taxon>Pseudoduganella</taxon>
    </lineage>
</organism>
<comment type="caution">
    <text evidence="2">The sequence shown here is derived from an EMBL/GenBank/DDBJ whole genome shotgun (WGS) entry which is preliminary data.</text>
</comment>
<feature type="signal peptide" evidence="1">
    <location>
        <begin position="1"/>
        <end position="25"/>
    </location>
</feature>
<dbReference type="Proteomes" id="UP000448575">
    <property type="component" value="Unassembled WGS sequence"/>
</dbReference>
<evidence type="ECO:0008006" key="4">
    <source>
        <dbReference type="Google" id="ProtNLM"/>
    </source>
</evidence>
<reference evidence="2 3" key="1">
    <citation type="submission" date="2019-12" db="EMBL/GenBank/DDBJ databases">
        <title>Novel species isolated from a subtropical stream in China.</title>
        <authorList>
            <person name="Lu H."/>
        </authorList>
    </citation>
    <scope>NUCLEOTIDE SEQUENCE [LARGE SCALE GENOMIC DNA]</scope>
    <source>
        <strain evidence="2 3">DS3</strain>
    </source>
</reference>
<protein>
    <recommendedName>
        <fullName evidence="4">DUF3106 domain-containing protein</fullName>
    </recommendedName>
</protein>
<proteinExistence type="predicted"/>
<accession>A0A6N9HJ54</accession>
<dbReference type="EMBL" id="WWCJ01000008">
    <property type="protein sequence ID" value="MYN03052.1"/>
    <property type="molecule type" value="Genomic_DNA"/>
</dbReference>
<feature type="chain" id="PRO_5027066390" description="DUF3106 domain-containing protein" evidence="1">
    <location>
        <begin position="26"/>
        <end position="153"/>
    </location>
</feature>
<evidence type="ECO:0000313" key="3">
    <source>
        <dbReference type="Proteomes" id="UP000448575"/>
    </source>
</evidence>
<evidence type="ECO:0000313" key="2">
    <source>
        <dbReference type="EMBL" id="MYN03052.1"/>
    </source>
</evidence>
<dbReference type="AlphaFoldDB" id="A0A6N9HJ54"/>
<sequence>MRLVLANAALAALLVAMYGSAGAPAAPRADTRSSAAPAPPLAATAAPYVPTPAPPRGNPAHTAAAAVLHAVETSVQAARLRGAGANEIHQLRASRLTAAQMEALLAMESAEEHWGRQVLDLRARCGNGEACSARLTPEEQARWRSYAAPALRQ</sequence>